<dbReference type="SUPFAM" id="SSF69742">
    <property type="entry name" value="Glutamyl tRNA-reductase catalytic, N-terminal domain"/>
    <property type="match status" value="1"/>
</dbReference>
<dbReference type="Pfam" id="PF01488">
    <property type="entry name" value="Shikimate_DH"/>
    <property type="match status" value="1"/>
</dbReference>
<comment type="similarity">
    <text evidence="2 8">Belongs to the glutamyl-tRNA reductase family.</text>
</comment>
<dbReference type="GO" id="GO:0050661">
    <property type="term" value="F:NADP binding"/>
    <property type="evidence" value="ECO:0007669"/>
    <property type="project" value="InterPro"/>
</dbReference>
<feature type="domain" description="Tetrapyrrole biosynthesis glutamyl-tRNA reductase dimerisation" evidence="10">
    <location>
        <begin position="433"/>
        <end position="532"/>
    </location>
</feature>
<dbReference type="AlphaFoldDB" id="M1URF1"/>
<evidence type="ECO:0000256" key="6">
    <source>
        <dbReference type="ARBA" id="ARBA00023244"/>
    </source>
</evidence>
<feature type="domain" description="Quinate/shikimate 5-dehydrogenase/glutamyl-tRNA reductase" evidence="11">
    <location>
        <begin position="287"/>
        <end position="419"/>
    </location>
</feature>
<dbReference type="InterPro" id="IPR015896">
    <property type="entry name" value="4pyrrol_synth_GluRdtase_dimer"/>
</dbReference>
<dbReference type="RefSeq" id="XP_005534803.1">
    <property type="nucleotide sequence ID" value="XM_005534746.1"/>
</dbReference>
<name>M1URF1_CYAM1</name>
<dbReference type="NCBIfam" id="TIGR01035">
    <property type="entry name" value="hemA"/>
    <property type="match status" value="1"/>
</dbReference>
<dbReference type="FunFam" id="3.30.460.30:FF:000001">
    <property type="entry name" value="Glutamyl-tRNA reductase"/>
    <property type="match status" value="1"/>
</dbReference>
<comment type="pathway">
    <text evidence="1 8">Porphyrin-containing compound metabolism; protoporphyrin-IX biosynthesis; 5-aminolevulinate from L-glutamyl-tRNA(Glu): step 1/2.</text>
</comment>
<dbReference type="HAMAP" id="MF_00087">
    <property type="entry name" value="Glu_tRNA_reductase"/>
    <property type="match status" value="1"/>
</dbReference>
<dbReference type="Gene3D" id="3.30.460.30">
    <property type="entry name" value="Glutamyl-tRNA reductase, N-terminal domain"/>
    <property type="match status" value="1"/>
</dbReference>
<feature type="region of interest" description="Disordered" evidence="9">
    <location>
        <begin position="63"/>
        <end position="84"/>
    </location>
</feature>
<dbReference type="GO" id="GO:0008883">
    <property type="term" value="F:glutamyl-tRNA reductase activity"/>
    <property type="evidence" value="ECO:0007669"/>
    <property type="project" value="UniProtKB-EC"/>
</dbReference>
<reference evidence="13 14" key="1">
    <citation type="journal article" date="2004" name="Nature">
        <title>Genome sequence of the ultrasmall unicellular red alga Cyanidioschyzon merolae 10D.</title>
        <authorList>
            <person name="Matsuzaki M."/>
            <person name="Misumi O."/>
            <person name="Shin-i T."/>
            <person name="Maruyama S."/>
            <person name="Takahara M."/>
            <person name="Miyagishima S."/>
            <person name="Mori T."/>
            <person name="Nishida K."/>
            <person name="Yagisawa F."/>
            <person name="Nishida K."/>
            <person name="Yoshida Y."/>
            <person name="Nishimura Y."/>
            <person name="Nakao S."/>
            <person name="Kobayashi T."/>
            <person name="Momoyama Y."/>
            <person name="Higashiyama T."/>
            <person name="Minoda A."/>
            <person name="Sano M."/>
            <person name="Nomoto H."/>
            <person name="Oishi K."/>
            <person name="Hayashi H."/>
            <person name="Ohta F."/>
            <person name="Nishizaka S."/>
            <person name="Haga S."/>
            <person name="Miura S."/>
            <person name="Morishita T."/>
            <person name="Kabeya Y."/>
            <person name="Terasawa K."/>
            <person name="Suzuki Y."/>
            <person name="Ishii Y."/>
            <person name="Asakawa S."/>
            <person name="Takano H."/>
            <person name="Ohta N."/>
            <person name="Kuroiwa H."/>
            <person name="Tanaka K."/>
            <person name="Shimizu N."/>
            <person name="Sugano S."/>
            <person name="Sato N."/>
            <person name="Nozaki H."/>
            <person name="Ogasawara N."/>
            <person name="Kohara Y."/>
            <person name="Kuroiwa T."/>
        </authorList>
    </citation>
    <scope>NUCLEOTIDE SEQUENCE [LARGE SCALE GENOMIC DNA]</scope>
    <source>
        <strain evidence="13 14">10D</strain>
    </source>
</reference>
<dbReference type="EMBL" id="AP006492">
    <property type="protein sequence ID" value="BAM80196.1"/>
    <property type="molecule type" value="Genomic_DNA"/>
</dbReference>
<dbReference type="HOGENOM" id="CLU_035113_2_1_1"/>
<sequence>MEGLTAFVACAGVRRAVLSCSARFCSQSKVPNAYNAGTKLLVTACRGGARLLVADAASEVAAKAEEPPARGSLESRQKQNGSRTADDRIVVIGLSHHTASVDLRERLAVPESEWKEAAALVVEACPSVNEVALLSTCNRFEVYFACADTKRGILEVTKFLSQRSGIEIPELRSHLFMLVEEDAIWHLLRVSAGLDSLVVGEGQILAQVKRCYERATEPGGMAGKLLTRLLNAAVSAGKRVRTETGISKGAVSISSAAVELMVARYADDILGGLHAAPVEDMNNVSAALTSTQVCIVGAGAMSRLLVTHLLSRGVTRITIVNRSLQRARDLLKQFPDVDIVIRPMSELFDAVIEADVVFTSTSSREPLLTADNLEEHFSRAEAALHSRIFIDISVPRNIAEDVNRIDGVHAYNVDDLKAVVARNQLRRRRLMIEAENLLRDELRQFRNWQSSLGCIPAITKLQDRAEDIRLEELAKVTGKLADLTDKERDAVERLTKGIVNKLLHGPLSHLRGLQDIDERRETIKNLESMFRL</sequence>
<dbReference type="CDD" id="cd05213">
    <property type="entry name" value="NAD_bind_Glutamyl_tRNA_reduct"/>
    <property type="match status" value="1"/>
</dbReference>
<dbReference type="InterPro" id="IPR018214">
    <property type="entry name" value="GluRdtase_CS"/>
</dbReference>
<dbReference type="PANTHER" id="PTHR43120:SF1">
    <property type="entry name" value="GLUTAMYL-TRNA REDUCTASE 1, CHLOROPLASTIC"/>
    <property type="match status" value="1"/>
</dbReference>
<reference evidence="13 14" key="2">
    <citation type="journal article" date="2007" name="BMC Biol.">
        <title>A 100%-complete sequence reveals unusually simple genomic features in the hot-spring red alga Cyanidioschyzon merolae.</title>
        <authorList>
            <person name="Nozaki H."/>
            <person name="Takano H."/>
            <person name="Misumi O."/>
            <person name="Terasawa K."/>
            <person name="Matsuzaki M."/>
            <person name="Maruyama S."/>
            <person name="Nishida K."/>
            <person name="Yagisawa F."/>
            <person name="Yoshida Y."/>
            <person name="Fujiwara T."/>
            <person name="Takio S."/>
            <person name="Tamura K."/>
            <person name="Chung S.J."/>
            <person name="Nakamura S."/>
            <person name="Kuroiwa H."/>
            <person name="Tanaka K."/>
            <person name="Sato N."/>
            <person name="Kuroiwa T."/>
        </authorList>
    </citation>
    <scope>NUCLEOTIDE SEQUENCE [LARGE SCALE GENOMIC DNA]</scope>
    <source>
        <strain evidence="13 14">10D</strain>
    </source>
</reference>
<dbReference type="PANTHER" id="PTHR43120">
    <property type="entry name" value="GLUTAMYL-TRNA REDUCTASE 1, CHLOROPLASTIC"/>
    <property type="match status" value="1"/>
</dbReference>
<dbReference type="STRING" id="280699.M1URF1"/>
<dbReference type="eggNOG" id="ENOG502QQ1H">
    <property type="taxonomic scope" value="Eukaryota"/>
</dbReference>
<dbReference type="UniPathway" id="UPA00251">
    <property type="reaction ID" value="UER00316"/>
</dbReference>
<evidence type="ECO:0000256" key="7">
    <source>
        <dbReference type="ARBA" id="ARBA00047464"/>
    </source>
</evidence>
<dbReference type="OrthoDB" id="424281at2759"/>
<dbReference type="Pfam" id="PF00745">
    <property type="entry name" value="GlutR_dimer"/>
    <property type="match status" value="1"/>
</dbReference>
<keyword evidence="14" id="KW-1185">Reference proteome</keyword>
<evidence type="ECO:0000256" key="1">
    <source>
        <dbReference type="ARBA" id="ARBA00005059"/>
    </source>
</evidence>
<evidence type="ECO:0000256" key="5">
    <source>
        <dbReference type="ARBA" id="ARBA00023002"/>
    </source>
</evidence>
<dbReference type="EC" id="1.2.1.70" evidence="3 8"/>
<protein>
    <recommendedName>
        <fullName evidence="3 8">Glutamyl-tRNA reductase</fullName>
        <ecNumber evidence="3 8">1.2.1.70</ecNumber>
    </recommendedName>
</protein>
<comment type="catalytic activity">
    <reaction evidence="7 8">
        <text>(S)-4-amino-5-oxopentanoate + tRNA(Glu) + NADP(+) = L-glutamyl-tRNA(Glu) + NADPH + H(+)</text>
        <dbReference type="Rhea" id="RHEA:12344"/>
        <dbReference type="Rhea" id="RHEA-COMP:9663"/>
        <dbReference type="Rhea" id="RHEA-COMP:9680"/>
        <dbReference type="ChEBI" id="CHEBI:15378"/>
        <dbReference type="ChEBI" id="CHEBI:57501"/>
        <dbReference type="ChEBI" id="CHEBI:57783"/>
        <dbReference type="ChEBI" id="CHEBI:58349"/>
        <dbReference type="ChEBI" id="CHEBI:78442"/>
        <dbReference type="ChEBI" id="CHEBI:78520"/>
        <dbReference type="EC" id="1.2.1.70"/>
    </reaction>
</comment>
<keyword evidence="4 8" id="KW-0521">NADP</keyword>
<gene>
    <name evidence="13" type="ORF">CYME_CMJ054C</name>
</gene>
<dbReference type="InterPro" id="IPR006151">
    <property type="entry name" value="Shikm_DH/Glu-tRNA_Rdtase"/>
</dbReference>
<dbReference type="InterPro" id="IPR000343">
    <property type="entry name" value="4pyrrol_synth_GluRdtase"/>
</dbReference>
<evidence type="ECO:0000313" key="14">
    <source>
        <dbReference type="Proteomes" id="UP000007014"/>
    </source>
</evidence>
<dbReference type="Gramene" id="CMJ054CT">
    <property type="protein sequence ID" value="CMJ054CT"/>
    <property type="gene ID" value="CMJ054C"/>
</dbReference>
<evidence type="ECO:0000256" key="4">
    <source>
        <dbReference type="ARBA" id="ARBA00022857"/>
    </source>
</evidence>
<dbReference type="KEGG" id="cme:CYME_CMJ054C"/>
<proteinExistence type="inferred from homology"/>
<dbReference type="InterPro" id="IPR036453">
    <property type="entry name" value="GluRdtase_dimer_dom_sf"/>
</dbReference>
<dbReference type="PROSITE" id="PS00747">
    <property type="entry name" value="GLUTR"/>
    <property type="match status" value="1"/>
</dbReference>
<dbReference type="SUPFAM" id="SSF69075">
    <property type="entry name" value="Glutamyl tRNA-reductase dimerization domain"/>
    <property type="match status" value="1"/>
</dbReference>
<dbReference type="Proteomes" id="UP000007014">
    <property type="component" value="Chromosome 10"/>
</dbReference>
<keyword evidence="6 8" id="KW-0627">Porphyrin biosynthesis</keyword>
<evidence type="ECO:0000256" key="9">
    <source>
        <dbReference type="SAM" id="MobiDB-lite"/>
    </source>
</evidence>
<evidence type="ECO:0000259" key="12">
    <source>
        <dbReference type="Pfam" id="PF05201"/>
    </source>
</evidence>
<dbReference type="SUPFAM" id="SSF51735">
    <property type="entry name" value="NAD(P)-binding Rossmann-fold domains"/>
    <property type="match status" value="1"/>
</dbReference>
<dbReference type="NCBIfam" id="NF000744">
    <property type="entry name" value="PRK00045.1-3"/>
    <property type="match status" value="1"/>
</dbReference>
<accession>M1URF1</accession>
<dbReference type="InterPro" id="IPR015895">
    <property type="entry name" value="4pyrrol_synth_GluRdtase_N"/>
</dbReference>
<dbReference type="GeneID" id="16994137"/>
<feature type="domain" description="Glutamyl-tRNA reductase N-terminal" evidence="12">
    <location>
        <begin position="92"/>
        <end position="244"/>
    </location>
</feature>
<evidence type="ECO:0000259" key="10">
    <source>
        <dbReference type="Pfam" id="PF00745"/>
    </source>
</evidence>
<dbReference type="Pfam" id="PF05201">
    <property type="entry name" value="GlutR_N"/>
    <property type="match status" value="1"/>
</dbReference>
<dbReference type="InterPro" id="IPR036291">
    <property type="entry name" value="NAD(P)-bd_dom_sf"/>
</dbReference>
<dbReference type="OMA" id="FAFKCAA"/>
<organism evidence="13 14">
    <name type="scientific">Cyanidioschyzon merolae (strain NIES-3377 / 10D)</name>
    <name type="common">Unicellular red alga</name>
    <dbReference type="NCBI Taxonomy" id="280699"/>
    <lineage>
        <taxon>Eukaryota</taxon>
        <taxon>Rhodophyta</taxon>
        <taxon>Bangiophyceae</taxon>
        <taxon>Cyanidiales</taxon>
        <taxon>Cyanidiaceae</taxon>
        <taxon>Cyanidioschyzon</taxon>
    </lineage>
</organism>
<dbReference type="GO" id="GO:0006782">
    <property type="term" value="P:protoporphyrinogen IX biosynthetic process"/>
    <property type="evidence" value="ECO:0007669"/>
    <property type="project" value="UniProtKB-UniPathway"/>
</dbReference>
<feature type="compositionally biased region" description="Basic and acidic residues" evidence="9">
    <location>
        <begin position="63"/>
        <end position="77"/>
    </location>
</feature>
<evidence type="ECO:0000313" key="13">
    <source>
        <dbReference type="EMBL" id="BAM80196.1"/>
    </source>
</evidence>
<evidence type="ECO:0000256" key="3">
    <source>
        <dbReference type="ARBA" id="ARBA00012970"/>
    </source>
</evidence>
<evidence type="ECO:0000256" key="8">
    <source>
        <dbReference type="RuleBase" id="RU000584"/>
    </source>
</evidence>
<dbReference type="Gene3D" id="3.40.50.720">
    <property type="entry name" value="NAD(P)-binding Rossmann-like Domain"/>
    <property type="match status" value="1"/>
</dbReference>
<evidence type="ECO:0000256" key="2">
    <source>
        <dbReference type="ARBA" id="ARBA00005916"/>
    </source>
</evidence>
<evidence type="ECO:0000259" key="11">
    <source>
        <dbReference type="Pfam" id="PF01488"/>
    </source>
</evidence>
<keyword evidence="5 8" id="KW-0560">Oxidoreductase</keyword>
<dbReference type="InterPro" id="IPR036343">
    <property type="entry name" value="GluRdtase_N_sf"/>
</dbReference>